<reference evidence="2" key="1">
    <citation type="submission" date="2018-02" db="EMBL/GenBank/DDBJ databases">
        <title>Rhizophora mucronata_Transcriptome.</title>
        <authorList>
            <person name="Meera S.P."/>
            <person name="Sreeshan A."/>
            <person name="Augustine A."/>
        </authorList>
    </citation>
    <scope>NUCLEOTIDE SEQUENCE</scope>
    <source>
        <tissue evidence="2">Leaf</tissue>
    </source>
</reference>
<evidence type="ECO:0000313" key="2">
    <source>
        <dbReference type="EMBL" id="MBX49983.1"/>
    </source>
</evidence>
<feature type="region of interest" description="Disordered" evidence="1">
    <location>
        <begin position="1"/>
        <end position="38"/>
    </location>
</feature>
<name>A0A2P2P5Q9_RHIMU</name>
<feature type="compositionally biased region" description="Basic and acidic residues" evidence="1">
    <location>
        <begin position="29"/>
        <end position="38"/>
    </location>
</feature>
<proteinExistence type="predicted"/>
<protein>
    <submittedName>
        <fullName evidence="2">Uncharacterized protein</fullName>
    </submittedName>
</protein>
<organism evidence="2">
    <name type="scientific">Rhizophora mucronata</name>
    <name type="common">Asiatic mangrove</name>
    <dbReference type="NCBI Taxonomy" id="61149"/>
    <lineage>
        <taxon>Eukaryota</taxon>
        <taxon>Viridiplantae</taxon>
        <taxon>Streptophyta</taxon>
        <taxon>Embryophyta</taxon>
        <taxon>Tracheophyta</taxon>
        <taxon>Spermatophyta</taxon>
        <taxon>Magnoliopsida</taxon>
        <taxon>eudicotyledons</taxon>
        <taxon>Gunneridae</taxon>
        <taxon>Pentapetalae</taxon>
        <taxon>rosids</taxon>
        <taxon>fabids</taxon>
        <taxon>Malpighiales</taxon>
        <taxon>Rhizophoraceae</taxon>
        <taxon>Rhizophora</taxon>
    </lineage>
</organism>
<evidence type="ECO:0000256" key="1">
    <source>
        <dbReference type="SAM" id="MobiDB-lite"/>
    </source>
</evidence>
<sequence>MQLKSASNNIYGTGSNGSQHFFDSNQSSDLHKFPESTF</sequence>
<feature type="compositionally biased region" description="Polar residues" evidence="1">
    <location>
        <begin position="1"/>
        <end position="28"/>
    </location>
</feature>
<accession>A0A2P2P5Q9</accession>
<dbReference type="EMBL" id="GGEC01069499">
    <property type="protein sequence ID" value="MBX49983.1"/>
    <property type="molecule type" value="Transcribed_RNA"/>
</dbReference>
<dbReference type="AlphaFoldDB" id="A0A2P2P5Q9"/>